<feature type="transmembrane region" description="Helical" evidence="2">
    <location>
        <begin position="503"/>
        <end position="524"/>
    </location>
</feature>
<reference evidence="3 4" key="1">
    <citation type="journal article" date="2018" name="Elife">
        <title>Firefly genomes illuminate parallel origins of bioluminescence in beetles.</title>
        <authorList>
            <person name="Fallon T.R."/>
            <person name="Lower S.E."/>
            <person name="Chang C.H."/>
            <person name="Bessho-Uehara M."/>
            <person name="Martin G.J."/>
            <person name="Bewick A.J."/>
            <person name="Behringer M."/>
            <person name="Debat H.J."/>
            <person name="Wong I."/>
            <person name="Day J.C."/>
            <person name="Suvorov A."/>
            <person name="Silva C.J."/>
            <person name="Stanger-Hall K.F."/>
            <person name="Hall D.W."/>
            <person name="Schmitz R.J."/>
            <person name="Nelson D.R."/>
            <person name="Lewis S.M."/>
            <person name="Shigenobu S."/>
            <person name="Bybee S.M."/>
            <person name="Larracuente A.M."/>
            <person name="Oba Y."/>
            <person name="Weng J.K."/>
        </authorList>
    </citation>
    <scope>NUCLEOTIDE SEQUENCE [LARGE SCALE GENOMIC DNA]</scope>
    <source>
        <strain evidence="3">1611_PpyrPB1</strain>
        <tissue evidence="3">Whole body</tissue>
    </source>
</reference>
<evidence type="ECO:0000313" key="3">
    <source>
        <dbReference type="EMBL" id="KAB0790342.1"/>
    </source>
</evidence>
<dbReference type="PANTHER" id="PTHR43243:SF98">
    <property type="entry name" value="TORN AND DIMINISHED RHABDOMERES, ISOFORM D"/>
    <property type="match status" value="1"/>
</dbReference>
<keyword evidence="2" id="KW-0812">Transmembrane</keyword>
<evidence type="ECO:0000313" key="4">
    <source>
        <dbReference type="Proteomes" id="UP000327044"/>
    </source>
</evidence>
<dbReference type="PANTHER" id="PTHR43243">
    <property type="entry name" value="INNER MEMBRANE TRANSPORTER YGJI-RELATED"/>
    <property type="match status" value="1"/>
</dbReference>
<dbReference type="AlphaFoldDB" id="A0A5N3ZZ55"/>
<gene>
    <name evidence="3" type="ORF">PPYR_15318</name>
</gene>
<feature type="transmembrane region" description="Helical" evidence="2">
    <location>
        <begin position="68"/>
        <end position="89"/>
    </location>
</feature>
<sequence>MGETETPLSSHWALGSLVLIGLATSELAGASTIVALPLTALTVALGALCEPAARPKEATTRKRSFRDIVEFVEIWFNILELLAAGATSARVASATMDYMSRGRLRDWLFGLESHSLGEPWPDVLGVTIVVVTTALFMLGLDKSSTLSILLYAGLGVSFVFFIVVGSLHTDTIFWNWTEDFTLNGWSCILTTSAMCAYAFPNEISTNQKKLCLKYGCFIVVPLLCYVLIVVVFTLMSHFRELAGTAIPLVRVFEIRDVDWARPVMATSTIFVSCIALTEIIPSFCNCVLRLASKEWRMLVSSLLYRNPLTGAPVLSIFTVGSLTSILAFACPLSYLVRLLNVAPLLKCALRSSRVLYVRYKPEFVHEDLSVQHTNIQYSRLQKGQKRTVKPSPTARIKTAFDIMPRFFRSATVPCTSTGILDDNECLLMDDYSTQSTRECAHDGDSDTESDVNEILSMADADEAESSSSTDIDAVVQEYKEKVQVATVNNFGESKMPTQRTSQVVLGALVIIYISSSLTMTGIFMDMSQLIWPSSGKPKKEGNIWSLRNHKNLSPNKKQERRWKKEGKMEENGKATRTEALEIRTRGATQQLSQSFADGGSLAVELCSIF</sequence>
<comment type="caution">
    <text evidence="3">The sequence shown here is derived from an EMBL/GenBank/DDBJ whole genome shotgun (WGS) entry which is preliminary data.</text>
</comment>
<feature type="transmembrane region" description="Helical" evidence="2">
    <location>
        <begin position="123"/>
        <end position="141"/>
    </location>
</feature>
<feature type="transmembrane region" description="Helical" evidence="2">
    <location>
        <begin position="180"/>
        <end position="199"/>
    </location>
</feature>
<keyword evidence="2" id="KW-0472">Membrane</keyword>
<proteinExistence type="predicted"/>
<dbReference type="Gene3D" id="1.20.1740.10">
    <property type="entry name" value="Amino acid/polyamine transporter I"/>
    <property type="match status" value="1"/>
</dbReference>
<feature type="region of interest" description="Disordered" evidence="1">
    <location>
        <begin position="549"/>
        <end position="573"/>
    </location>
</feature>
<feature type="transmembrane region" description="Helical" evidence="2">
    <location>
        <begin position="27"/>
        <end position="48"/>
    </location>
</feature>
<feature type="transmembrane region" description="Helical" evidence="2">
    <location>
        <begin position="211"/>
        <end position="235"/>
    </location>
</feature>
<dbReference type="EMBL" id="VVIM01001458">
    <property type="protein sequence ID" value="KAB0790342.1"/>
    <property type="molecule type" value="Genomic_DNA"/>
</dbReference>
<feature type="transmembrane region" description="Helical" evidence="2">
    <location>
        <begin position="313"/>
        <end position="336"/>
    </location>
</feature>
<feature type="transmembrane region" description="Helical" evidence="2">
    <location>
        <begin position="148"/>
        <end position="168"/>
    </location>
</feature>
<keyword evidence="2" id="KW-1133">Transmembrane helix</keyword>
<evidence type="ECO:0008006" key="5">
    <source>
        <dbReference type="Google" id="ProtNLM"/>
    </source>
</evidence>
<evidence type="ECO:0000256" key="2">
    <source>
        <dbReference type="SAM" id="Phobius"/>
    </source>
</evidence>
<dbReference type="GO" id="GO:0015171">
    <property type="term" value="F:amino acid transmembrane transporter activity"/>
    <property type="evidence" value="ECO:0007669"/>
    <property type="project" value="TreeGrafter"/>
</dbReference>
<keyword evidence="4" id="KW-1185">Reference proteome</keyword>
<organism evidence="3 4">
    <name type="scientific">Photinus pyralis</name>
    <name type="common">Common eastern firefly</name>
    <name type="synonym">Lampyris pyralis</name>
    <dbReference type="NCBI Taxonomy" id="7054"/>
    <lineage>
        <taxon>Eukaryota</taxon>
        <taxon>Metazoa</taxon>
        <taxon>Ecdysozoa</taxon>
        <taxon>Arthropoda</taxon>
        <taxon>Hexapoda</taxon>
        <taxon>Insecta</taxon>
        <taxon>Pterygota</taxon>
        <taxon>Neoptera</taxon>
        <taxon>Endopterygota</taxon>
        <taxon>Coleoptera</taxon>
        <taxon>Polyphaga</taxon>
        <taxon>Elateriformia</taxon>
        <taxon>Elateroidea</taxon>
        <taxon>Lampyridae</taxon>
        <taxon>Lampyrinae</taxon>
        <taxon>Photinus</taxon>
    </lineage>
</organism>
<dbReference type="FunCoup" id="A0A5N3ZZ55">
    <property type="interactions" value="75"/>
</dbReference>
<dbReference type="Proteomes" id="UP000327044">
    <property type="component" value="Unassembled WGS sequence"/>
</dbReference>
<evidence type="ECO:0000256" key="1">
    <source>
        <dbReference type="SAM" id="MobiDB-lite"/>
    </source>
</evidence>
<protein>
    <recommendedName>
        <fullName evidence="5">Amino acid transporter transmembrane domain-containing protein</fullName>
    </recommendedName>
</protein>
<dbReference type="InParanoid" id="A0A5N3ZZ55"/>
<dbReference type="GO" id="GO:0005886">
    <property type="term" value="C:plasma membrane"/>
    <property type="evidence" value="ECO:0007669"/>
    <property type="project" value="TreeGrafter"/>
</dbReference>
<name>A0A5N3ZZ55_PHOPY</name>
<accession>A0A5N3ZZ55</accession>